<proteinExistence type="predicted"/>
<sequence>MKTSGRPSSTEDERAALAMVRECTRRPQSHPMREAMESEAQGKRPRGAPKKRWRDVIKKDLAEAKVTAKDVADKKKWRRPTITADPATVRDEC</sequence>
<dbReference type="AlphaFoldDB" id="A0A0N4W9R0"/>
<feature type="region of interest" description="Disordered" evidence="1">
    <location>
        <begin position="24"/>
        <end position="52"/>
    </location>
</feature>
<reference evidence="2 3" key="2">
    <citation type="submission" date="2018-11" db="EMBL/GenBank/DDBJ databases">
        <authorList>
            <consortium name="Pathogen Informatics"/>
        </authorList>
    </citation>
    <scope>NUCLEOTIDE SEQUENCE [LARGE SCALE GENOMIC DNA]</scope>
    <source>
        <strain evidence="2 3">MHpl1</strain>
    </source>
</reference>
<dbReference type="EMBL" id="UZAF01016591">
    <property type="protein sequence ID" value="VDO30776.1"/>
    <property type="molecule type" value="Genomic_DNA"/>
</dbReference>
<evidence type="ECO:0000256" key="1">
    <source>
        <dbReference type="SAM" id="MobiDB-lite"/>
    </source>
</evidence>
<dbReference type="OrthoDB" id="5814166at2759"/>
<protein>
    <submittedName>
        <fullName evidence="4">Transposase</fullName>
    </submittedName>
</protein>
<feature type="compositionally biased region" description="Basic residues" evidence="1">
    <location>
        <begin position="43"/>
        <end position="52"/>
    </location>
</feature>
<organism evidence="4">
    <name type="scientific">Haemonchus placei</name>
    <name type="common">Barber's pole worm</name>
    <dbReference type="NCBI Taxonomy" id="6290"/>
    <lineage>
        <taxon>Eukaryota</taxon>
        <taxon>Metazoa</taxon>
        <taxon>Ecdysozoa</taxon>
        <taxon>Nematoda</taxon>
        <taxon>Chromadorea</taxon>
        <taxon>Rhabditida</taxon>
        <taxon>Rhabditina</taxon>
        <taxon>Rhabditomorpha</taxon>
        <taxon>Strongyloidea</taxon>
        <taxon>Trichostrongylidae</taxon>
        <taxon>Haemonchus</taxon>
    </lineage>
</organism>
<evidence type="ECO:0000313" key="4">
    <source>
        <dbReference type="WBParaSite" id="HPLM_0000705201-mRNA-1"/>
    </source>
</evidence>
<dbReference type="WBParaSite" id="HPLM_0000705201-mRNA-1">
    <property type="protein sequence ID" value="HPLM_0000705201-mRNA-1"/>
    <property type="gene ID" value="HPLM_0000705201"/>
</dbReference>
<evidence type="ECO:0000313" key="3">
    <source>
        <dbReference type="Proteomes" id="UP000268014"/>
    </source>
</evidence>
<evidence type="ECO:0000313" key="2">
    <source>
        <dbReference type="EMBL" id="VDO30776.1"/>
    </source>
</evidence>
<name>A0A0N4W9R0_HAEPC</name>
<feature type="compositionally biased region" description="Basic and acidic residues" evidence="1">
    <location>
        <begin position="31"/>
        <end position="42"/>
    </location>
</feature>
<keyword evidence="3" id="KW-1185">Reference proteome</keyword>
<accession>A0A0N4W9R0</accession>
<gene>
    <name evidence="2" type="ORF">HPLM_LOCUS7044</name>
</gene>
<dbReference type="Proteomes" id="UP000268014">
    <property type="component" value="Unassembled WGS sequence"/>
</dbReference>
<dbReference type="OMA" id="RECTRRP"/>
<reference evidence="4" key="1">
    <citation type="submission" date="2017-02" db="UniProtKB">
        <authorList>
            <consortium name="WormBaseParasite"/>
        </authorList>
    </citation>
    <scope>IDENTIFICATION</scope>
</reference>